<feature type="binding site" evidence="4">
    <location>
        <position position="60"/>
    </location>
    <ligand>
        <name>substrate</name>
    </ligand>
</feature>
<dbReference type="RefSeq" id="WP_209531208.1">
    <property type="nucleotide sequence ID" value="NZ_JAEEGA010000016.1"/>
</dbReference>
<comment type="caution">
    <text evidence="5">The sequence shown here is derived from an EMBL/GenBank/DDBJ whole genome shotgun (WGS) entry which is preliminary data.</text>
</comment>
<feature type="active site" description="Tele-phosphohistidine intermediate" evidence="3">
    <location>
        <position position="11"/>
    </location>
</feature>
<dbReference type="EMBL" id="JAEEGA010000016">
    <property type="protein sequence ID" value="MBP1043395.1"/>
    <property type="molecule type" value="Genomic_DNA"/>
</dbReference>
<dbReference type="PROSITE" id="PS00175">
    <property type="entry name" value="PG_MUTASE"/>
    <property type="match status" value="1"/>
</dbReference>
<reference evidence="5" key="1">
    <citation type="submission" date="2020-12" db="EMBL/GenBank/DDBJ databases">
        <title>Vagococcus allomyrinae sp. nov. and Enterococcus lavae sp. nov., isolated from the larvae of Allomyrina dichotoma.</title>
        <authorList>
            <person name="Lee S.D."/>
        </authorList>
    </citation>
    <scope>NUCLEOTIDE SEQUENCE</scope>
    <source>
        <strain evidence="5">BWB3-3</strain>
    </source>
</reference>
<dbReference type="Proteomes" id="UP000674938">
    <property type="component" value="Unassembled WGS sequence"/>
</dbReference>
<evidence type="ECO:0000256" key="4">
    <source>
        <dbReference type="PIRSR" id="PIRSR613078-2"/>
    </source>
</evidence>
<dbReference type="PIRSF" id="PIRSF000709">
    <property type="entry name" value="6PFK_2-Ptase"/>
    <property type="match status" value="1"/>
</dbReference>
<dbReference type="PANTHER" id="PTHR48100">
    <property type="entry name" value="BROAD-SPECIFICITY PHOSPHATASE YOR283W-RELATED"/>
    <property type="match status" value="1"/>
</dbReference>
<gene>
    <name evidence="5" type="ORF">I6N95_20440</name>
</gene>
<dbReference type="AlphaFoldDB" id="A0A940SWK9"/>
<feature type="active site" description="Proton donor/acceptor" evidence="3">
    <location>
        <position position="84"/>
    </location>
</feature>
<evidence type="ECO:0000313" key="5">
    <source>
        <dbReference type="EMBL" id="MBP1043395.1"/>
    </source>
</evidence>
<dbReference type="CDD" id="cd07067">
    <property type="entry name" value="HP_PGM_like"/>
    <property type="match status" value="1"/>
</dbReference>
<feature type="binding site" evidence="4">
    <location>
        <begin position="10"/>
        <end position="17"/>
    </location>
    <ligand>
        <name>substrate</name>
    </ligand>
</feature>
<dbReference type="InterPro" id="IPR050275">
    <property type="entry name" value="PGM_Phosphatase"/>
</dbReference>
<accession>A0A940SWK9</accession>
<name>A0A940SWK9_9ENTE</name>
<keyword evidence="2" id="KW-0413">Isomerase</keyword>
<sequence length="205" mass="23458">MTNTQLYLIRHGETLWNAEKRMQGQLNSDLTSQGIRQAQLLAGKLACLPIETCYTSDSPRAFKTAQLVTQQLTVDMQTDSRLREIAMGTWEGRTRQEIAAKEPLEWQRFWESPHHFQGNNGGETFQMLENRSRAVIDEIINAHPQQKIAIISHRLTIKTLINSLLQRELAELHELPDVEPNSLSILNLKNGDVEVMTYSDTSHYC</sequence>
<dbReference type="GO" id="GO:0005737">
    <property type="term" value="C:cytoplasm"/>
    <property type="evidence" value="ECO:0007669"/>
    <property type="project" value="TreeGrafter"/>
</dbReference>
<dbReference type="Pfam" id="PF00300">
    <property type="entry name" value="His_Phos_1"/>
    <property type="match status" value="1"/>
</dbReference>
<evidence type="ECO:0000256" key="2">
    <source>
        <dbReference type="ARBA" id="ARBA00023235"/>
    </source>
</evidence>
<evidence type="ECO:0000313" key="6">
    <source>
        <dbReference type="Proteomes" id="UP000674938"/>
    </source>
</evidence>
<evidence type="ECO:0000256" key="3">
    <source>
        <dbReference type="PIRSR" id="PIRSR613078-1"/>
    </source>
</evidence>
<keyword evidence="6" id="KW-1185">Reference proteome</keyword>
<dbReference type="InterPro" id="IPR029033">
    <property type="entry name" value="His_PPase_superfam"/>
</dbReference>
<dbReference type="InterPro" id="IPR013078">
    <property type="entry name" value="His_Pase_superF_clade-1"/>
</dbReference>
<dbReference type="Gene3D" id="3.40.50.1240">
    <property type="entry name" value="Phosphoglycerate mutase-like"/>
    <property type="match status" value="1"/>
</dbReference>
<proteinExistence type="predicted"/>
<evidence type="ECO:0000256" key="1">
    <source>
        <dbReference type="ARBA" id="ARBA00023152"/>
    </source>
</evidence>
<keyword evidence="1" id="KW-0324">Glycolysis</keyword>
<dbReference type="GO" id="GO:0016791">
    <property type="term" value="F:phosphatase activity"/>
    <property type="evidence" value="ECO:0007669"/>
    <property type="project" value="TreeGrafter"/>
</dbReference>
<protein>
    <submittedName>
        <fullName evidence="5">Histidine phosphatase family protein</fullName>
    </submittedName>
</protein>
<dbReference type="InterPro" id="IPR001345">
    <property type="entry name" value="PG/BPGM_mutase_AS"/>
</dbReference>
<dbReference type="SMART" id="SM00855">
    <property type="entry name" value="PGAM"/>
    <property type="match status" value="1"/>
</dbReference>
<dbReference type="PANTHER" id="PTHR48100:SF1">
    <property type="entry name" value="HISTIDINE PHOSPHATASE FAMILY PROTEIN-RELATED"/>
    <property type="match status" value="1"/>
</dbReference>
<organism evidence="5 6">
    <name type="scientific">Vagococcus allomyrinae</name>
    <dbReference type="NCBI Taxonomy" id="2794353"/>
    <lineage>
        <taxon>Bacteria</taxon>
        <taxon>Bacillati</taxon>
        <taxon>Bacillota</taxon>
        <taxon>Bacilli</taxon>
        <taxon>Lactobacillales</taxon>
        <taxon>Enterococcaceae</taxon>
        <taxon>Vagococcus</taxon>
    </lineage>
</organism>
<dbReference type="SUPFAM" id="SSF53254">
    <property type="entry name" value="Phosphoglycerate mutase-like"/>
    <property type="match status" value="1"/>
</dbReference>